<name>A0A0F9J3S6_9ZZZZ</name>
<dbReference type="EMBL" id="LAZR01017395">
    <property type="protein sequence ID" value="KKM00611.1"/>
    <property type="molecule type" value="Genomic_DNA"/>
</dbReference>
<proteinExistence type="predicted"/>
<gene>
    <name evidence="1" type="ORF">LCGC14_1802720</name>
</gene>
<dbReference type="AlphaFoldDB" id="A0A0F9J3S6"/>
<sequence>MADEQEQEPTLDDLDAELLNITSEQWETAGLTQAGKVGFKIISSKLAAAKDKNGVYPRAELEVIINARPNREVTGKGERHWENLRLDGSFLRTFKNLAVSAGIKIQPGSKLALKEVVSALAGRAAFGTIVHRDWIGRGGEKNTSANFGNRFGKSFKELS</sequence>
<organism evidence="1">
    <name type="scientific">marine sediment metagenome</name>
    <dbReference type="NCBI Taxonomy" id="412755"/>
    <lineage>
        <taxon>unclassified sequences</taxon>
        <taxon>metagenomes</taxon>
        <taxon>ecological metagenomes</taxon>
    </lineage>
</organism>
<protein>
    <submittedName>
        <fullName evidence="1">Uncharacterized protein</fullName>
    </submittedName>
</protein>
<accession>A0A0F9J3S6</accession>
<evidence type="ECO:0000313" key="1">
    <source>
        <dbReference type="EMBL" id="KKM00611.1"/>
    </source>
</evidence>
<comment type="caution">
    <text evidence="1">The sequence shown here is derived from an EMBL/GenBank/DDBJ whole genome shotgun (WGS) entry which is preliminary data.</text>
</comment>
<reference evidence="1" key="1">
    <citation type="journal article" date="2015" name="Nature">
        <title>Complex archaea that bridge the gap between prokaryotes and eukaryotes.</title>
        <authorList>
            <person name="Spang A."/>
            <person name="Saw J.H."/>
            <person name="Jorgensen S.L."/>
            <person name="Zaremba-Niedzwiedzka K."/>
            <person name="Martijn J."/>
            <person name="Lind A.E."/>
            <person name="van Eijk R."/>
            <person name="Schleper C."/>
            <person name="Guy L."/>
            <person name="Ettema T.J."/>
        </authorList>
    </citation>
    <scope>NUCLEOTIDE SEQUENCE</scope>
</reference>